<feature type="domain" description="IrrE N-terminal-like" evidence="1">
    <location>
        <begin position="60"/>
        <end position="156"/>
    </location>
</feature>
<dbReference type="EMBL" id="MZGU01000002">
    <property type="protein sequence ID" value="PWB87038.1"/>
    <property type="molecule type" value="Genomic_DNA"/>
</dbReference>
<dbReference type="Pfam" id="PF06114">
    <property type="entry name" value="Peptidase_M78"/>
    <property type="match status" value="1"/>
</dbReference>
<keyword evidence="3" id="KW-1185">Reference proteome</keyword>
<organism evidence="2 3">
    <name type="scientific">Methanobrevibacter woesei</name>
    <dbReference type="NCBI Taxonomy" id="190976"/>
    <lineage>
        <taxon>Archaea</taxon>
        <taxon>Methanobacteriati</taxon>
        <taxon>Methanobacteriota</taxon>
        <taxon>Methanomada group</taxon>
        <taxon>Methanobacteria</taxon>
        <taxon>Methanobacteriales</taxon>
        <taxon>Methanobacteriaceae</taxon>
        <taxon>Methanobrevibacter</taxon>
    </lineage>
</organism>
<gene>
    <name evidence="2" type="ORF">MBBWO_01530</name>
</gene>
<dbReference type="InterPro" id="IPR052345">
    <property type="entry name" value="Rad_response_metalloprotease"/>
</dbReference>
<proteinExistence type="predicted"/>
<sequence length="243" mass="27987">MISDINELSEELRDDWGVNNTNPIDISSLVLEKINNLTLLWLPLGDLVSGACSKNNNDILIIINSEHSKGRQNFTLAHEIYHILYDDIDTIICKNEQSNNDNEKRANNFASSFLLPPVALKRFIKKHNIEKWSLEDIIKCEQYFKISHHAMLVRLMQENLITAEEFDEFKGSIKAEAAKRGFSTELYEPSRKSMQYFSLGAFISLTEKAFLKNKISAGKKDELLLDMYRSDIVYNLNESDLFD</sequence>
<protein>
    <recommendedName>
        <fullName evidence="1">IrrE N-terminal-like domain-containing protein</fullName>
    </recommendedName>
</protein>
<comment type="caution">
    <text evidence="2">The sequence shown here is derived from an EMBL/GenBank/DDBJ whole genome shotgun (WGS) entry which is preliminary data.</text>
</comment>
<dbReference type="AlphaFoldDB" id="A0A2U1S9E0"/>
<dbReference type="PANTHER" id="PTHR43236:SF1">
    <property type="entry name" value="BLL7220 PROTEIN"/>
    <property type="match status" value="1"/>
</dbReference>
<dbReference type="InterPro" id="IPR010359">
    <property type="entry name" value="IrrE_HExxH"/>
</dbReference>
<dbReference type="OrthoDB" id="77783at2157"/>
<name>A0A2U1S9E0_9EURY</name>
<dbReference type="Proteomes" id="UP000245577">
    <property type="component" value="Unassembled WGS sequence"/>
</dbReference>
<reference evidence="2 3" key="1">
    <citation type="submission" date="2017-03" db="EMBL/GenBank/DDBJ databases">
        <title>Genome sequence of Methanobrevibacter wosei.</title>
        <authorList>
            <person name="Poehlein A."/>
            <person name="Seedorf H."/>
            <person name="Daniel R."/>
        </authorList>
    </citation>
    <scope>NUCLEOTIDE SEQUENCE [LARGE SCALE GENOMIC DNA]</scope>
    <source>
        <strain evidence="2 3">DSM 11979</strain>
    </source>
</reference>
<accession>A0A2U1S9E0</accession>
<dbReference type="Gene3D" id="1.10.10.2910">
    <property type="match status" value="1"/>
</dbReference>
<dbReference type="PANTHER" id="PTHR43236">
    <property type="entry name" value="ANTITOXIN HIGA1"/>
    <property type="match status" value="1"/>
</dbReference>
<dbReference type="RefSeq" id="WP_116668982.1">
    <property type="nucleotide sequence ID" value="NZ_MZGU01000002.1"/>
</dbReference>
<evidence type="ECO:0000313" key="2">
    <source>
        <dbReference type="EMBL" id="PWB87038.1"/>
    </source>
</evidence>
<evidence type="ECO:0000313" key="3">
    <source>
        <dbReference type="Proteomes" id="UP000245577"/>
    </source>
</evidence>
<evidence type="ECO:0000259" key="1">
    <source>
        <dbReference type="Pfam" id="PF06114"/>
    </source>
</evidence>